<comment type="caution">
    <text evidence="1">The sequence shown here is derived from an EMBL/GenBank/DDBJ whole genome shotgun (WGS) entry which is preliminary data.</text>
</comment>
<evidence type="ECO:0000313" key="2">
    <source>
        <dbReference type="Proteomes" id="UP000315037"/>
    </source>
</evidence>
<proteinExistence type="predicted"/>
<dbReference type="Pfam" id="PF05013">
    <property type="entry name" value="FGase"/>
    <property type="match status" value="1"/>
</dbReference>
<dbReference type="RefSeq" id="WP_165600089.1">
    <property type="nucleotide sequence ID" value="NZ_SORZ01000001.1"/>
</dbReference>
<gene>
    <name evidence="1" type="ORF">E3202_01070</name>
</gene>
<protein>
    <submittedName>
        <fullName evidence="1">N-formylglutamate deformylase</fullName>
    </submittedName>
</protein>
<dbReference type="Gene3D" id="3.40.630.40">
    <property type="entry name" value="Zn-dependent exopeptidases"/>
    <property type="match status" value="1"/>
</dbReference>
<sequence>MWQVIPVKKSTAPPFSEHFPTGLQNWPQETRRFDHFLKAYPDILGGQKGNSVHLSPCLLSSPHSGRDYLSSFLSTAQLPLYALQHMEDRFVDDLVAELPGYGMSLLHARFPRSYCDPNRNWRELDPNMFRPSLDPDFVAEALTWSERVAAGFGVVPRCVQVGRPIYRHCLEPDDAFHRLNHYWHPYHQALQGLQQEITESFGLSVLLDMHSMPPSPQYADADIILGDAFGQSCAPELADKVEALFQQAGYRVRRNRPYSGGYITRAYGHPDQGRHALQIEISRKLYLNPTTLAPSSRYSALKETLTTLLAQIGQWTLSPAANEALRPAVCAAGLQVQPQTRQKAYL</sequence>
<organism evidence="1 2">
    <name type="scientific">Oecophyllibacter saccharovorans</name>
    <dbReference type="NCBI Taxonomy" id="2558360"/>
    <lineage>
        <taxon>Bacteria</taxon>
        <taxon>Pseudomonadati</taxon>
        <taxon>Pseudomonadota</taxon>
        <taxon>Alphaproteobacteria</taxon>
        <taxon>Acetobacterales</taxon>
        <taxon>Acetobacteraceae</taxon>
        <taxon>Oecophyllibacter</taxon>
    </lineage>
</organism>
<name>A0A506UQH1_9PROT</name>
<evidence type="ECO:0000313" key="1">
    <source>
        <dbReference type="EMBL" id="TPW35597.1"/>
    </source>
</evidence>
<dbReference type="Proteomes" id="UP000315037">
    <property type="component" value="Unassembled WGS sequence"/>
</dbReference>
<keyword evidence="2" id="KW-1185">Reference proteome</keyword>
<dbReference type="InterPro" id="IPR007709">
    <property type="entry name" value="N-FG_amidohydro"/>
</dbReference>
<reference evidence="1 2" key="1">
    <citation type="submission" date="2019-03" db="EMBL/GenBank/DDBJ databases">
        <title>The complete genome sequence of Neokomagataea sp. Jb2 NBRC113641.</title>
        <authorList>
            <person name="Chua K.-O."/>
            <person name="Chan K.-G."/>
            <person name="See-Too W.-S."/>
        </authorList>
    </citation>
    <scope>NUCLEOTIDE SEQUENCE [LARGE SCALE GENOMIC DNA]</scope>
    <source>
        <strain evidence="1 2">Jb2</strain>
    </source>
</reference>
<dbReference type="AlphaFoldDB" id="A0A506UQH1"/>
<accession>A0A506UQH1</accession>
<dbReference type="EMBL" id="SORZ01000001">
    <property type="protein sequence ID" value="TPW35597.1"/>
    <property type="molecule type" value="Genomic_DNA"/>
</dbReference>
<dbReference type="SUPFAM" id="SSF53187">
    <property type="entry name" value="Zn-dependent exopeptidases"/>
    <property type="match status" value="1"/>
</dbReference>